<dbReference type="Gene3D" id="3.90.960.10">
    <property type="entry name" value="YbaK/aminoacyl-tRNA synthetase-associated domain"/>
    <property type="match status" value="1"/>
</dbReference>
<dbReference type="eggNOG" id="KOG4163">
    <property type="taxonomic scope" value="Eukaryota"/>
</dbReference>
<protein>
    <recommendedName>
        <fullName evidence="1">proline--tRNA ligase</fullName>
        <ecNumber evidence="1">6.1.1.15</ecNumber>
    </recommendedName>
    <alternativeName>
        <fullName evidence="7">Prolyl-tRNA synthetase</fullName>
    </alternativeName>
</protein>
<proteinExistence type="inferred from homology"/>
<dbReference type="RefSeq" id="XP_009688986.1">
    <property type="nucleotide sequence ID" value="XM_009690691.1"/>
</dbReference>
<dbReference type="SUPFAM" id="SSF55826">
    <property type="entry name" value="YbaK/ProRS associated domain"/>
    <property type="match status" value="1"/>
</dbReference>
<name>J7M4K3_THEOR</name>
<keyword evidence="3" id="KW-0547">Nucleotide-binding</keyword>
<dbReference type="InterPro" id="IPR002314">
    <property type="entry name" value="aa-tRNA-synt_IIb"/>
</dbReference>
<dbReference type="PRINTS" id="PR01046">
    <property type="entry name" value="TRNASYNTHPRO"/>
</dbReference>
<dbReference type="PANTHER" id="PTHR43382:SF2">
    <property type="entry name" value="BIFUNCTIONAL GLUTAMATE_PROLINE--TRNA LIGASE"/>
    <property type="match status" value="1"/>
</dbReference>
<dbReference type="Gene3D" id="3.40.50.800">
    <property type="entry name" value="Anticodon-binding domain"/>
    <property type="match status" value="1"/>
</dbReference>
<dbReference type="InterPro" id="IPR033721">
    <property type="entry name" value="ProRS_core_arch_euk"/>
</dbReference>
<dbReference type="Proteomes" id="UP000003786">
    <property type="component" value="Chromosome 1"/>
</dbReference>
<accession>J7M4K3</accession>
<dbReference type="GO" id="GO:0005524">
    <property type="term" value="F:ATP binding"/>
    <property type="evidence" value="ECO:0007669"/>
    <property type="project" value="UniProtKB-KW"/>
</dbReference>
<evidence type="ECO:0000256" key="7">
    <source>
        <dbReference type="ARBA" id="ARBA00029731"/>
    </source>
</evidence>
<keyword evidence="6 10" id="KW-0030">Aminoacyl-tRNA synthetase</keyword>
<evidence type="ECO:0000256" key="6">
    <source>
        <dbReference type="ARBA" id="ARBA00023146"/>
    </source>
</evidence>
<dbReference type="PROSITE" id="PS50862">
    <property type="entry name" value="AA_TRNA_LIGASE_II"/>
    <property type="match status" value="1"/>
</dbReference>
<dbReference type="GO" id="GO:0017101">
    <property type="term" value="C:aminoacyl-tRNA synthetase multienzyme complex"/>
    <property type="evidence" value="ECO:0007669"/>
    <property type="project" value="TreeGrafter"/>
</dbReference>
<dbReference type="STRING" id="869250.J7M4K3"/>
<dbReference type="Pfam" id="PF04073">
    <property type="entry name" value="tRNA_edit"/>
    <property type="match status" value="1"/>
</dbReference>
<dbReference type="EC" id="6.1.1.15" evidence="1"/>
<feature type="domain" description="Aminoacyl-transfer RNA synthetases class-II family profile" evidence="9">
    <location>
        <begin position="249"/>
        <end position="479"/>
    </location>
</feature>
<dbReference type="SUPFAM" id="SSF52954">
    <property type="entry name" value="Class II aaRS ABD-related"/>
    <property type="match status" value="1"/>
</dbReference>
<dbReference type="Pfam" id="PF03129">
    <property type="entry name" value="HGTP_anticodon"/>
    <property type="match status" value="1"/>
</dbReference>
<evidence type="ECO:0000256" key="4">
    <source>
        <dbReference type="ARBA" id="ARBA00022840"/>
    </source>
</evidence>
<dbReference type="PANTHER" id="PTHR43382">
    <property type="entry name" value="PROLYL-TRNA SYNTHETASE"/>
    <property type="match status" value="1"/>
</dbReference>
<evidence type="ECO:0000256" key="3">
    <source>
        <dbReference type="ARBA" id="ARBA00022741"/>
    </source>
</evidence>
<keyword evidence="5" id="KW-0648">Protein biosynthesis</keyword>
<dbReference type="Pfam" id="PF09180">
    <property type="entry name" value="ProRS-C_1"/>
    <property type="match status" value="1"/>
</dbReference>
<dbReference type="FunFam" id="3.40.50.800:FF:000005">
    <property type="entry name" value="bifunctional glutamate/proline--tRNA ligase"/>
    <property type="match status" value="1"/>
</dbReference>
<dbReference type="InterPro" id="IPR006195">
    <property type="entry name" value="aa-tRNA-synth_II"/>
</dbReference>
<dbReference type="CDD" id="cd00778">
    <property type="entry name" value="ProRS_core_arch_euk"/>
    <property type="match status" value="1"/>
</dbReference>
<dbReference type="InterPro" id="IPR004154">
    <property type="entry name" value="Anticodon-bd"/>
</dbReference>
<gene>
    <name evidence="10" type="ORF">TOT_010000152</name>
</gene>
<dbReference type="SUPFAM" id="SSF55681">
    <property type="entry name" value="Class II aaRS and biotin synthetases"/>
    <property type="match status" value="1"/>
</dbReference>
<dbReference type="Gene3D" id="3.30.110.30">
    <property type="entry name" value="C-terminal domain of ProRS"/>
    <property type="match status" value="1"/>
</dbReference>
<dbReference type="InterPro" id="IPR036754">
    <property type="entry name" value="YbaK/aa-tRNA-synt-asso_dom_sf"/>
</dbReference>
<dbReference type="OMA" id="EVYWVTH"/>
<keyword evidence="11" id="KW-1185">Reference proteome</keyword>
<dbReference type="InterPro" id="IPR045864">
    <property type="entry name" value="aa-tRNA-synth_II/BPL/LPL"/>
</dbReference>
<dbReference type="GO" id="GO:0004827">
    <property type="term" value="F:proline-tRNA ligase activity"/>
    <property type="evidence" value="ECO:0007669"/>
    <property type="project" value="UniProtKB-EC"/>
</dbReference>
<dbReference type="InterPro" id="IPR002316">
    <property type="entry name" value="Pro-tRNA-ligase_IIa"/>
</dbReference>
<evidence type="ECO:0000256" key="8">
    <source>
        <dbReference type="ARBA" id="ARBA00047671"/>
    </source>
</evidence>
<dbReference type="FunFam" id="3.30.930.10:FF:000007">
    <property type="entry name" value="Bifunctional glutamate/proline--tRNA ligase"/>
    <property type="match status" value="1"/>
</dbReference>
<dbReference type="InterPro" id="IPR004499">
    <property type="entry name" value="Pro-tRNA-ligase_IIa_arc-type"/>
</dbReference>
<dbReference type="CDD" id="cd04335">
    <property type="entry name" value="PrdX_deacylase"/>
    <property type="match status" value="1"/>
</dbReference>
<keyword evidence="4" id="KW-0067">ATP-binding</keyword>
<sequence length="705" mass="81024">MSDKAELLYKLFHKLGLRYKVVKHPKLVSVKDMLEEPSLSLIKDDFIRNLFMLDSSKRYYLISALHDTEVNWKILRKTLKVNKLHMGEESEMESLLGVSRGSLSPFCVMNDTENKVDVLFDIRLKNKNQVVAHPLTNDESVVMNMEDMLKFLSEMNHKPKFVALNDEDCAKTVDFIDRSPREGDGSKQPTGKKGDLNILGITVKKEENFPEWYAQAIIRGEMIDYYDISGCYILLPASYYVWECFNQWLNKELKKRGVDNCYFPMFVTKDKLEVEKSHLEGFSPEVAWVTKYSDMDLQEPIAIRPTSETIMYPEFSRWIRSHRDLPLKLNQWNSVVRWEFKQPTPFIRSREILWQEGHTAHTTEKEALETVYDMLDLYSRFYEEHLAVPVIKGIKTENEKFPGGKITTSVETFITANGRGVQAGTSHLLGTNFAEMFDIKFEDEEGVKKPVHQTSWGVSTRSIGVMLMVHGDNKGLVIPPRVAKLQVVIVPIFGKNVDHEQVENKVNEILKLLLEAGFRAKLDDRKGYTPGYKYNHWELRGVPLRVEVGTKDLENNTCRLVRRDTSEKMDVPVGDLESTVARLLEEIQANLLEVARKRLNESTVRAYNMEEVMEALNKDKLILAPCSCDSVCVMENDAVIRCEEPATEEEIKLETQKRSANNPGGRTGAMKSLCVPLEQPELPEGTKCFWTGKPAKKWVLWGRSY</sequence>
<evidence type="ECO:0000256" key="5">
    <source>
        <dbReference type="ARBA" id="ARBA00022917"/>
    </source>
</evidence>
<comment type="catalytic activity">
    <reaction evidence="8">
        <text>tRNA(Pro) + L-proline + ATP = L-prolyl-tRNA(Pro) + AMP + diphosphate</text>
        <dbReference type="Rhea" id="RHEA:14305"/>
        <dbReference type="Rhea" id="RHEA-COMP:9700"/>
        <dbReference type="Rhea" id="RHEA-COMP:9702"/>
        <dbReference type="ChEBI" id="CHEBI:30616"/>
        <dbReference type="ChEBI" id="CHEBI:33019"/>
        <dbReference type="ChEBI" id="CHEBI:60039"/>
        <dbReference type="ChEBI" id="CHEBI:78442"/>
        <dbReference type="ChEBI" id="CHEBI:78532"/>
        <dbReference type="ChEBI" id="CHEBI:456215"/>
        <dbReference type="EC" id="6.1.1.15"/>
    </reaction>
</comment>
<dbReference type="KEGG" id="tot:TOT_010000152"/>
<dbReference type="GO" id="GO:0006433">
    <property type="term" value="P:prolyl-tRNA aminoacylation"/>
    <property type="evidence" value="ECO:0007669"/>
    <property type="project" value="InterPro"/>
</dbReference>
<dbReference type="Gene3D" id="3.30.930.10">
    <property type="entry name" value="Bira Bifunctional Protein, Domain 2"/>
    <property type="match status" value="1"/>
</dbReference>
<dbReference type="SMART" id="SM00946">
    <property type="entry name" value="ProRS-C_1"/>
    <property type="match status" value="1"/>
</dbReference>
<dbReference type="CDD" id="cd00862">
    <property type="entry name" value="ProRS_anticodon_zinc"/>
    <property type="match status" value="1"/>
</dbReference>
<dbReference type="VEuPathDB" id="PiroplasmaDB:TOT_010000152"/>
<dbReference type="NCBIfam" id="TIGR00408">
    <property type="entry name" value="proS_fam_I"/>
    <property type="match status" value="1"/>
</dbReference>
<dbReference type="GO" id="GO:0005737">
    <property type="term" value="C:cytoplasm"/>
    <property type="evidence" value="ECO:0007669"/>
    <property type="project" value="InterPro"/>
</dbReference>
<dbReference type="InterPro" id="IPR017449">
    <property type="entry name" value="Pro-tRNA_synth_II"/>
</dbReference>
<dbReference type="HAMAP" id="MF_01571">
    <property type="entry name" value="Pro_tRNA_synth_type3"/>
    <property type="match status" value="1"/>
</dbReference>
<dbReference type="InterPro" id="IPR016061">
    <property type="entry name" value="Pro-tRNA_ligase_II_C"/>
</dbReference>
<evidence type="ECO:0000313" key="11">
    <source>
        <dbReference type="Proteomes" id="UP000003786"/>
    </source>
</evidence>
<organism evidence="10 11">
    <name type="scientific">Theileria orientalis strain Shintoku</name>
    <dbReference type="NCBI Taxonomy" id="869250"/>
    <lineage>
        <taxon>Eukaryota</taxon>
        <taxon>Sar</taxon>
        <taxon>Alveolata</taxon>
        <taxon>Apicomplexa</taxon>
        <taxon>Aconoidasida</taxon>
        <taxon>Piroplasmida</taxon>
        <taxon>Theileriidae</taxon>
        <taxon>Theileria</taxon>
    </lineage>
</organism>
<reference evidence="10 11" key="1">
    <citation type="journal article" date="2012" name="MBio">
        <title>Comparative genome analysis of three eukaryotic parasites with differing abilities to transform leukocytes reveals key mediators of Theileria-induced leukocyte transformation.</title>
        <authorList>
            <person name="Hayashida K."/>
            <person name="Hara Y."/>
            <person name="Abe T."/>
            <person name="Yamasaki C."/>
            <person name="Toyoda A."/>
            <person name="Kosuge T."/>
            <person name="Suzuki Y."/>
            <person name="Sato Y."/>
            <person name="Kawashima S."/>
            <person name="Katayama T."/>
            <person name="Wakaguri H."/>
            <person name="Inoue N."/>
            <person name="Homma K."/>
            <person name="Tada-Umezaki M."/>
            <person name="Yagi Y."/>
            <person name="Fujii Y."/>
            <person name="Habara T."/>
            <person name="Kanehisa M."/>
            <person name="Watanabe H."/>
            <person name="Ito K."/>
            <person name="Gojobori T."/>
            <person name="Sugawara H."/>
            <person name="Imanishi T."/>
            <person name="Weir W."/>
            <person name="Gardner M."/>
            <person name="Pain A."/>
            <person name="Shiels B."/>
            <person name="Hattori M."/>
            <person name="Nene V."/>
            <person name="Sugimoto C."/>
        </authorList>
    </citation>
    <scope>NUCLEOTIDE SEQUENCE [LARGE SCALE GENOMIC DNA]</scope>
    <source>
        <strain evidence="10 11">Shintoku</strain>
    </source>
</reference>
<dbReference type="EMBL" id="AP011946">
    <property type="protein sequence ID" value="BAM38685.1"/>
    <property type="molecule type" value="Genomic_DNA"/>
</dbReference>
<evidence type="ECO:0000256" key="2">
    <source>
        <dbReference type="ARBA" id="ARBA00022598"/>
    </source>
</evidence>
<evidence type="ECO:0000313" key="10">
    <source>
        <dbReference type="EMBL" id="BAM38685.1"/>
    </source>
</evidence>
<keyword evidence="2" id="KW-0436">Ligase</keyword>
<evidence type="ECO:0000259" key="9">
    <source>
        <dbReference type="PROSITE" id="PS50862"/>
    </source>
</evidence>
<dbReference type="Pfam" id="PF00587">
    <property type="entry name" value="tRNA-synt_2b"/>
    <property type="match status" value="1"/>
</dbReference>
<dbReference type="GeneID" id="20713110"/>
<dbReference type="InterPro" id="IPR036621">
    <property type="entry name" value="Anticodon-bd_dom_sf"/>
</dbReference>
<dbReference type="GO" id="GO:0002161">
    <property type="term" value="F:aminoacyl-tRNA deacylase activity"/>
    <property type="evidence" value="ECO:0007669"/>
    <property type="project" value="InterPro"/>
</dbReference>
<dbReference type="FunFam" id="3.90.960.10:FF:000005">
    <property type="entry name" value="Putative prolyl-tRNA synthetase"/>
    <property type="match status" value="1"/>
</dbReference>
<dbReference type="SUPFAM" id="SSF64586">
    <property type="entry name" value="C-terminal domain of ProRS"/>
    <property type="match status" value="1"/>
</dbReference>
<dbReference type="OrthoDB" id="1350766at2759"/>
<dbReference type="AlphaFoldDB" id="J7M4K3"/>
<evidence type="ECO:0000256" key="1">
    <source>
        <dbReference type="ARBA" id="ARBA00012831"/>
    </source>
</evidence>
<dbReference type="InterPro" id="IPR007214">
    <property type="entry name" value="YbaK/aa-tRNA-synth-assoc-dom"/>
</dbReference>